<feature type="transmembrane region" description="Helical" evidence="1">
    <location>
        <begin position="69"/>
        <end position="89"/>
    </location>
</feature>
<feature type="transmembrane region" description="Helical" evidence="1">
    <location>
        <begin position="117"/>
        <end position="143"/>
    </location>
</feature>
<organism evidence="2 3">
    <name type="scientific">Thiohalomonas denitrificans</name>
    <dbReference type="NCBI Taxonomy" id="415747"/>
    <lineage>
        <taxon>Bacteria</taxon>
        <taxon>Pseudomonadati</taxon>
        <taxon>Pseudomonadota</taxon>
        <taxon>Gammaproteobacteria</taxon>
        <taxon>Thiohalomonadales</taxon>
        <taxon>Thiohalomonadaceae</taxon>
        <taxon>Thiohalomonas</taxon>
    </lineage>
</organism>
<dbReference type="AlphaFoldDB" id="A0A1G5QTW9"/>
<protein>
    <submittedName>
        <fullName evidence="2">Uncharacterized membrane protein</fullName>
    </submittedName>
</protein>
<dbReference type="EMBL" id="FMWD01000008">
    <property type="protein sequence ID" value="SCZ64671.1"/>
    <property type="molecule type" value="Genomic_DNA"/>
</dbReference>
<sequence>MPRHAIHHVSPVSMPSINPIDFGAPLRWLSAGWDDLKQHPAASIGYGLVVIALYALIVAFALSTTWYHVGLQLTAGFTLLAPVFAVGFYRMSQRMEEGSPTGLADAFKAWNANPRGILGMGVILLLVLLSWFMVGMWTTAFLLEGKAELVLRFGGGGLGDYITALPAPLIIAFFLTGLVAGLVAFFFSAVSIPFLMEEPDLDFISALVTSWNAVIRNTGPMLWWALLIGVIFAGGLLLGYIGLAIALPWLGHSTWHAYREVVNREVSESEVHEA</sequence>
<keyword evidence="1" id="KW-0472">Membrane</keyword>
<dbReference type="Pfam" id="PF09955">
    <property type="entry name" value="DUF2189"/>
    <property type="match status" value="1"/>
</dbReference>
<dbReference type="RefSeq" id="WP_092998165.1">
    <property type="nucleotide sequence ID" value="NZ_FMWD01000008.1"/>
</dbReference>
<evidence type="ECO:0000313" key="3">
    <source>
        <dbReference type="Proteomes" id="UP000199648"/>
    </source>
</evidence>
<name>A0A1G5QTW9_9GAMM</name>
<proteinExistence type="predicted"/>
<feature type="transmembrane region" description="Helical" evidence="1">
    <location>
        <begin position="44"/>
        <end position="63"/>
    </location>
</feature>
<gene>
    <name evidence="2" type="ORF">SAMN03097708_02687</name>
</gene>
<evidence type="ECO:0000313" key="2">
    <source>
        <dbReference type="EMBL" id="SCZ64671.1"/>
    </source>
</evidence>
<keyword evidence="3" id="KW-1185">Reference proteome</keyword>
<feature type="transmembrane region" description="Helical" evidence="1">
    <location>
        <begin position="221"/>
        <end position="250"/>
    </location>
</feature>
<accession>A0A1G5QTW9</accession>
<dbReference type="InterPro" id="IPR018692">
    <property type="entry name" value="DUF2189"/>
</dbReference>
<feature type="transmembrane region" description="Helical" evidence="1">
    <location>
        <begin position="163"/>
        <end position="187"/>
    </location>
</feature>
<dbReference type="STRING" id="415747.SAMN03097708_02687"/>
<keyword evidence="1" id="KW-0812">Transmembrane</keyword>
<keyword evidence="1" id="KW-1133">Transmembrane helix</keyword>
<dbReference type="Proteomes" id="UP000199648">
    <property type="component" value="Unassembled WGS sequence"/>
</dbReference>
<reference evidence="2 3" key="1">
    <citation type="submission" date="2016-10" db="EMBL/GenBank/DDBJ databases">
        <authorList>
            <person name="de Groot N.N."/>
        </authorList>
    </citation>
    <scope>NUCLEOTIDE SEQUENCE [LARGE SCALE GENOMIC DNA]</scope>
    <source>
        <strain evidence="2 3">HLD2</strain>
    </source>
</reference>
<evidence type="ECO:0000256" key="1">
    <source>
        <dbReference type="SAM" id="Phobius"/>
    </source>
</evidence>
<dbReference type="OrthoDB" id="5621705at2"/>